<keyword evidence="4 7" id="KW-0812">Transmembrane</keyword>
<evidence type="ECO:0000256" key="4">
    <source>
        <dbReference type="ARBA" id="ARBA00022692"/>
    </source>
</evidence>
<dbReference type="Pfam" id="PF00361">
    <property type="entry name" value="Proton_antipo_M"/>
    <property type="match status" value="1"/>
</dbReference>
<organism evidence="10 11">
    <name type="scientific">Lysobacter spongiicola DSM 21749</name>
    <dbReference type="NCBI Taxonomy" id="1122188"/>
    <lineage>
        <taxon>Bacteria</taxon>
        <taxon>Pseudomonadati</taxon>
        <taxon>Pseudomonadota</taxon>
        <taxon>Gammaproteobacteria</taxon>
        <taxon>Lysobacterales</taxon>
        <taxon>Lysobacteraceae</taxon>
        <taxon>Novilysobacter</taxon>
    </lineage>
</organism>
<evidence type="ECO:0000256" key="6">
    <source>
        <dbReference type="ARBA" id="ARBA00023136"/>
    </source>
</evidence>
<sequence length="514" mass="54182">MNHLVILPILVPLLGAALSLFVEHRRYGTVVQRSVGWGSTLVVLGVAALLFAQASEGGVVAYLVGDWVSRLGITLVADRLSALMVLTVSLLAVASLLHACSGWDRRAPHFHALFQFQLVGLNGAFLTGDIFNLFVFFEVMLIASYGLLLTGGRGVRMAAGLHYVVFNVAASTLFLIALGLLYGLLGTLNMAELSVRIAELAPQDLSLAKATIGLLLVVFCAKAALLPLYLWLPETYTRAPAAVAALFVIMTKVGVYSVLRVGSLVLGEPAGPLEGYGWDWLLPAAVGTLALASLGVLAAARMRMLVAYLVVVSAATLFIAFGLRAPAAVGAGLYYLVHSTFVAAALFMIAELVRRGRGDAGSDLRQLNAPPAVRQLAAVMFILAGVSIAGLPPLSGFIGKMALLQAVPADDVVWVWPVILVSSLMVIVGLTRAGTRTFWKAGPNPDVVQAPPTRQATSRPAETAATVLLLLYGIAMSLAAAPVVDYTRAAADQLMAPAEYVRQLRATLPAGRNP</sequence>
<evidence type="ECO:0000256" key="8">
    <source>
        <dbReference type="SAM" id="Phobius"/>
    </source>
</evidence>
<dbReference type="InterPro" id="IPR050586">
    <property type="entry name" value="CPA3_Na-H_Antiporter_D"/>
</dbReference>
<gene>
    <name evidence="10" type="ORF">SAMN02745674_01199</name>
</gene>
<comment type="subcellular location">
    <subcellularLocation>
        <location evidence="1">Cell membrane</location>
        <topology evidence="1">Multi-pass membrane protein</topology>
    </subcellularLocation>
    <subcellularLocation>
        <location evidence="7">Membrane</location>
        <topology evidence="7">Multi-pass membrane protein</topology>
    </subcellularLocation>
</comment>
<dbReference type="OrthoDB" id="9768329at2"/>
<protein>
    <submittedName>
        <fullName evidence="10">Multicomponent K+:H+ antiporter subunit D</fullName>
    </submittedName>
</protein>
<keyword evidence="3" id="KW-1003">Cell membrane</keyword>
<feature type="transmembrane region" description="Helical" evidence="8">
    <location>
        <begin position="333"/>
        <end position="353"/>
    </location>
</feature>
<dbReference type="GO" id="GO:0005886">
    <property type="term" value="C:plasma membrane"/>
    <property type="evidence" value="ECO:0007669"/>
    <property type="project" value="UniProtKB-SubCell"/>
</dbReference>
<feature type="transmembrane region" description="Helical" evidence="8">
    <location>
        <begin position="133"/>
        <end position="151"/>
    </location>
</feature>
<evidence type="ECO:0000256" key="1">
    <source>
        <dbReference type="ARBA" id="ARBA00004651"/>
    </source>
</evidence>
<dbReference type="PANTHER" id="PTHR42703">
    <property type="entry name" value="NADH DEHYDROGENASE"/>
    <property type="match status" value="1"/>
</dbReference>
<feature type="transmembrane region" description="Helical" evidence="8">
    <location>
        <begin position="163"/>
        <end position="185"/>
    </location>
</feature>
<keyword evidence="6 8" id="KW-0472">Membrane</keyword>
<evidence type="ECO:0000256" key="2">
    <source>
        <dbReference type="ARBA" id="ARBA00005346"/>
    </source>
</evidence>
<dbReference type="InterPro" id="IPR003918">
    <property type="entry name" value="NADH_UbQ_OxRdtase"/>
</dbReference>
<evidence type="ECO:0000256" key="7">
    <source>
        <dbReference type="RuleBase" id="RU000320"/>
    </source>
</evidence>
<feature type="transmembrane region" description="Helical" evidence="8">
    <location>
        <begin position="464"/>
        <end position="484"/>
    </location>
</feature>
<dbReference type="PRINTS" id="PR01437">
    <property type="entry name" value="NUOXDRDTASE4"/>
</dbReference>
<dbReference type="GO" id="GO:0042773">
    <property type="term" value="P:ATP synthesis coupled electron transport"/>
    <property type="evidence" value="ECO:0007669"/>
    <property type="project" value="InterPro"/>
</dbReference>
<feature type="transmembrane region" description="Helical" evidence="8">
    <location>
        <begin position="83"/>
        <end position="103"/>
    </location>
</feature>
<dbReference type="NCBIfam" id="NF009309">
    <property type="entry name" value="PRK12666.1"/>
    <property type="match status" value="1"/>
</dbReference>
<feature type="transmembrane region" description="Helical" evidence="8">
    <location>
        <begin position="205"/>
        <end position="232"/>
    </location>
</feature>
<feature type="transmembrane region" description="Helical" evidence="8">
    <location>
        <begin position="110"/>
        <end position="127"/>
    </location>
</feature>
<comment type="similarity">
    <text evidence="2">Belongs to the CPA3 antiporters (TC 2.A.63) subunit D family.</text>
</comment>
<evidence type="ECO:0000259" key="9">
    <source>
        <dbReference type="Pfam" id="PF00361"/>
    </source>
</evidence>
<reference evidence="10 11" key="1">
    <citation type="submission" date="2017-02" db="EMBL/GenBank/DDBJ databases">
        <authorList>
            <person name="Peterson S.W."/>
        </authorList>
    </citation>
    <scope>NUCLEOTIDE SEQUENCE [LARGE SCALE GENOMIC DNA]</scope>
    <source>
        <strain evidence="10 11">DSM 21749</strain>
    </source>
</reference>
<name>A0A1T4PGS9_9GAMM</name>
<evidence type="ECO:0000256" key="3">
    <source>
        <dbReference type="ARBA" id="ARBA00022475"/>
    </source>
</evidence>
<accession>A0A1T4PGS9</accession>
<evidence type="ECO:0000313" key="11">
    <source>
        <dbReference type="Proteomes" id="UP000190061"/>
    </source>
</evidence>
<dbReference type="AlphaFoldDB" id="A0A1T4PGS9"/>
<proteinExistence type="inferred from homology"/>
<dbReference type="PANTHER" id="PTHR42703:SF1">
    <property type="entry name" value="NA(+)_H(+) ANTIPORTER SUBUNIT D1"/>
    <property type="match status" value="1"/>
</dbReference>
<feature type="transmembrane region" description="Helical" evidence="8">
    <location>
        <begin position="412"/>
        <end position="430"/>
    </location>
</feature>
<dbReference type="STRING" id="1122188.SAMN02745674_01199"/>
<dbReference type="InterPro" id="IPR001750">
    <property type="entry name" value="ND/Mrp_TM"/>
</dbReference>
<feature type="transmembrane region" description="Helical" evidence="8">
    <location>
        <begin position="373"/>
        <end position="392"/>
    </location>
</feature>
<feature type="transmembrane region" description="Helical" evidence="8">
    <location>
        <begin position="35"/>
        <end position="52"/>
    </location>
</feature>
<evidence type="ECO:0000256" key="5">
    <source>
        <dbReference type="ARBA" id="ARBA00022989"/>
    </source>
</evidence>
<keyword evidence="11" id="KW-1185">Reference proteome</keyword>
<keyword evidence="5 8" id="KW-1133">Transmembrane helix</keyword>
<feature type="transmembrane region" description="Helical" evidence="8">
    <location>
        <begin position="239"/>
        <end position="260"/>
    </location>
</feature>
<dbReference type="RefSeq" id="WP_078757805.1">
    <property type="nucleotide sequence ID" value="NZ_FUXP01000003.1"/>
</dbReference>
<feature type="transmembrane region" description="Helical" evidence="8">
    <location>
        <begin position="306"/>
        <end position="327"/>
    </location>
</feature>
<dbReference type="Proteomes" id="UP000190061">
    <property type="component" value="Unassembled WGS sequence"/>
</dbReference>
<feature type="transmembrane region" description="Helical" evidence="8">
    <location>
        <begin position="280"/>
        <end position="299"/>
    </location>
</feature>
<dbReference type="EMBL" id="FUXP01000003">
    <property type="protein sequence ID" value="SJZ90760.1"/>
    <property type="molecule type" value="Genomic_DNA"/>
</dbReference>
<dbReference type="GO" id="GO:0008137">
    <property type="term" value="F:NADH dehydrogenase (ubiquinone) activity"/>
    <property type="evidence" value="ECO:0007669"/>
    <property type="project" value="InterPro"/>
</dbReference>
<evidence type="ECO:0000313" key="10">
    <source>
        <dbReference type="EMBL" id="SJZ90760.1"/>
    </source>
</evidence>
<feature type="domain" description="NADH:quinone oxidoreductase/Mrp antiporter transmembrane" evidence="9">
    <location>
        <begin position="129"/>
        <end position="424"/>
    </location>
</feature>